<dbReference type="SUPFAM" id="SSF54060">
    <property type="entry name" value="His-Me finger endonucleases"/>
    <property type="match status" value="1"/>
</dbReference>
<proteinExistence type="predicted"/>
<reference evidence="2" key="1">
    <citation type="submission" date="2023-02" db="EMBL/GenBank/DDBJ databases">
        <authorList>
            <person name="Veilleux F.I."/>
            <person name="Ayyash I.E."/>
            <person name="Page S.T."/>
        </authorList>
    </citation>
    <scope>NUCLEOTIDE SEQUENCE</scope>
</reference>
<keyword evidence="2" id="KW-0540">Nuclease</keyword>
<evidence type="ECO:0000313" key="3">
    <source>
        <dbReference type="Proteomes" id="UP001222071"/>
    </source>
</evidence>
<dbReference type="GO" id="GO:0004519">
    <property type="term" value="F:endonuclease activity"/>
    <property type="evidence" value="ECO:0007669"/>
    <property type="project" value="UniProtKB-KW"/>
</dbReference>
<sequence>MRKLYKQFYKAPRRHIQVWEAANGPIPKGYYVDHIDGNPLNDDINNLRLALPKENSRNSKTYSTNKSGLKGLSWRKDRETWRGTVMADGKQYSFTSKDLLEVASWIYRTRRELHGQFARFR</sequence>
<organism evidence="2 3">
    <name type="scientific">Escherichia phage vB_Ec_Tarrare</name>
    <dbReference type="NCBI Taxonomy" id="3032379"/>
    <lineage>
        <taxon>Viruses</taxon>
        <taxon>Duplodnaviria</taxon>
        <taxon>Heunggongvirae</taxon>
        <taxon>Uroviricota</taxon>
        <taxon>Caudoviricetes</taxon>
        <taxon>Autographivirales</taxon>
        <taxon>Autotranscriptaviridae</taxon>
        <taxon>Studiervirinae</taxon>
        <taxon>Rindgevirus</taxon>
        <taxon>Rindgevirus tarrare</taxon>
    </lineage>
</organism>
<dbReference type="InterPro" id="IPR003615">
    <property type="entry name" value="HNH_nuc"/>
</dbReference>
<dbReference type="EMBL" id="OQ507919">
    <property type="protein sequence ID" value="WEU68260.1"/>
    <property type="molecule type" value="Genomic_DNA"/>
</dbReference>
<gene>
    <name evidence="2" type="ORF">TARRARE_14</name>
</gene>
<dbReference type="SMART" id="SM00507">
    <property type="entry name" value="HNHc"/>
    <property type="match status" value="1"/>
</dbReference>
<evidence type="ECO:0000313" key="2">
    <source>
        <dbReference type="EMBL" id="WEU68260.1"/>
    </source>
</evidence>
<dbReference type="InterPro" id="IPR044925">
    <property type="entry name" value="His-Me_finger_sf"/>
</dbReference>
<keyword evidence="2" id="KW-0378">Hydrolase</keyword>
<accession>A0AAF0D4E5</accession>
<feature type="domain" description="HNH nuclease" evidence="1">
    <location>
        <begin position="8"/>
        <end position="56"/>
    </location>
</feature>
<evidence type="ECO:0000259" key="1">
    <source>
        <dbReference type="SMART" id="SM00507"/>
    </source>
</evidence>
<name>A0AAF0D4E5_9CAUD</name>
<dbReference type="Gene3D" id="3.90.75.20">
    <property type="match status" value="1"/>
</dbReference>
<keyword evidence="3" id="KW-1185">Reference proteome</keyword>
<protein>
    <submittedName>
        <fullName evidence="2">Homing endonuclease</fullName>
    </submittedName>
</protein>
<keyword evidence="2" id="KW-0255">Endonuclease</keyword>
<dbReference type="Proteomes" id="UP001222071">
    <property type="component" value="Segment"/>
</dbReference>
<dbReference type="Pfam" id="PF13392">
    <property type="entry name" value="HNH_3"/>
    <property type="match status" value="1"/>
</dbReference>